<feature type="non-terminal residue" evidence="2">
    <location>
        <position position="167"/>
    </location>
</feature>
<name>A0A8K0UMN4_9AGAR</name>
<gene>
    <name evidence="2" type="ORF">BXZ70DRAFT_893648</name>
</gene>
<accession>A0A8K0UMN4</accession>
<evidence type="ECO:0008006" key="4">
    <source>
        <dbReference type="Google" id="ProtNLM"/>
    </source>
</evidence>
<dbReference type="InterPro" id="IPR015424">
    <property type="entry name" value="PyrdxlP-dep_Trfase"/>
</dbReference>
<evidence type="ECO:0000256" key="1">
    <source>
        <dbReference type="ARBA" id="ARBA00022898"/>
    </source>
</evidence>
<dbReference type="InterPro" id="IPR015421">
    <property type="entry name" value="PyrdxlP-dep_Trfase_major"/>
</dbReference>
<dbReference type="AlphaFoldDB" id="A0A8K0UMN4"/>
<organism evidence="2 3">
    <name type="scientific">Cristinia sonorae</name>
    <dbReference type="NCBI Taxonomy" id="1940300"/>
    <lineage>
        <taxon>Eukaryota</taxon>
        <taxon>Fungi</taxon>
        <taxon>Dikarya</taxon>
        <taxon>Basidiomycota</taxon>
        <taxon>Agaricomycotina</taxon>
        <taxon>Agaricomycetes</taxon>
        <taxon>Agaricomycetidae</taxon>
        <taxon>Agaricales</taxon>
        <taxon>Pleurotineae</taxon>
        <taxon>Stephanosporaceae</taxon>
        <taxon>Cristinia</taxon>
    </lineage>
</organism>
<dbReference type="GO" id="GO:0003824">
    <property type="term" value="F:catalytic activity"/>
    <property type="evidence" value="ECO:0007669"/>
    <property type="project" value="InterPro"/>
</dbReference>
<reference evidence="2" key="1">
    <citation type="journal article" date="2021" name="New Phytol.">
        <title>Evolutionary innovations through gain and loss of genes in the ectomycorrhizal Boletales.</title>
        <authorList>
            <person name="Wu G."/>
            <person name="Miyauchi S."/>
            <person name="Morin E."/>
            <person name="Kuo A."/>
            <person name="Drula E."/>
            <person name="Varga T."/>
            <person name="Kohler A."/>
            <person name="Feng B."/>
            <person name="Cao Y."/>
            <person name="Lipzen A."/>
            <person name="Daum C."/>
            <person name="Hundley H."/>
            <person name="Pangilinan J."/>
            <person name="Johnson J."/>
            <person name="Barry K."/>
            <person name="LaButti K."/>
            <person name="Ng V."/>
            <person name="Ahrendt S."/>
            <person name="Min B."/>
            <person name="Choi I.G."/>
            <person name="Park H."/>
            <person name="Plett J.M."/>
            <person name="Magnuson J."/>
            <person name="Spatafora J.W."/>
            <person name="Nagy L.G."/>
            <person name="Henrissat B."/>
            <person name="Grigoriev I.V."/>
            <person name="Yang Z.L."/>
            <person name="Xu J."/>
            <person name="Martin F.M."/>
        </authorList>
    </citation>
    <scope>NUCLEOTIDE SEQUENCE</scope>
    <source>
        <strain evidence="2">KKN 215</strain>
    </source>
</reference>
<sequence length="167" mass="18240">FHSILSLDLDKDRDSDTAAVRCDRSRIVMLWSVSKDFAASGARMAAAVVPHNLMLMAALSSYSTAFRVSSFADNFFSEFLTASQSVLTREPGGAEGTEASDSSGMGNLKDARGADRSIVSWFAKEHGKRLEEARKRVCHWCLSRGIVVFAPEAGKLRLPAHDNVMLN</sequence>
<dbReference type="OrthoDB" id="7042322at2759"/>
<dbReference type="PROSITE" id="PS00105">
    <property type="entry name" value="AA_TRANSFER_CLASS_1"/>
    <property type="match status" value="1"/>
</dbReference>
<dbReference type="Proteomes" id="UP000813824">
    <property type="component" value="Unassembled WGS sequence"/>
</dbReference>
<dbReference type="Gene3D" id="3.40.640.10">
    <property type="entry name" value="Type I PLP-dependent aspartate aminotransferase-like (Major domain)"/>
    <property type="match status" value="1"/>
</dbReference>
<dbReference type="GO" id="GO:0030170">
    <property type="term" value="F:pyridoxal phosphate binding"/>
    <property type="evidence" value="ECO:0007669"/>
    <property type="project" value="InterPro"/>
</dbReference>
<keyword evidence="3" id="KW-1185">Reference proteome</keyword>
<evidence type="ECO:0000313" key="3">
    <source>
        <dbReference type="Proteomes" id="UP000813824"/>
    </source>
</evidence>
<protein>
    <recommendedName>
        <fullName evidence="4">ACC synthase</fullName>
    </recommendedName>
</protein>
<evidence type="ECO:0000313" key="2">
    <source>
        <dbReference type="EMBL" id="KAH8100414.1"/>
    </source>
</evidence>
<keyword evidence="1" id="KW-0663">Pyridoxal phosphate</keyword>
<dbReference type="InterPro" id="IPR004838">
    <property type="entry name" value="NHTrfase_class1_PyrdxlP-BS"/>
</dbReference>
<comment type="caution">
    <text evidence="2">The sequence shown here is derived from an EMBL/GenBank/DDBJ whole genome shotgun (WGS) entry which is preliminary data.</text>
</comment>
<dbReference type="EMBL" id="JAEVFJ010000016">
    <property type="protein sequence ID" value="KAH8100414.1"/>
    <property type="molecule type" value="Genomic_DNA"/>
</dbReference>
<dbReference type="SUPFAM" id="SSF53383">
    <property type="entry name" value="PLP-dependent transferases"/>
    <property type="match status" value="1"/>
</dbReference>
<proteinExistence type="predicted"/>